<evidence type="ECO:0000313" key="2">
    <source>
        <dbReference type="Proteomes" id="UP000177691"/>
    </source>
</evidence>
<sequence length="81" mass="9021">MAEPTTEVATRPKCSGWHINNFQCPDKNDADVLPSNGLQVPTADGVPGYYNPADGQYYYAADGKPVCKKCWGEWDSYTWDD</sequence>
<accession>A0A1F5RZ05</accession>
<comment type="caution">
    <text evidence="1">The sequence shown here is derived from an EMBL/GenBank/DDBJ whole genome shotgun (WGS) entry which is preliminary data.</text>
</comment>
<gene>
    <name evidence="1" type="ORF">A3D54_02505</name>
</gene>
<proteinExistence type="predicted"/>
<dbReference type="EMBL" id="MFFU01000009">
    <property type="protein sequence ID" value="OGF19667.1"/>
    <property type="molecule type" value="Genomic_DNA"/>
</dbReference>
<dbReference type="Proteomes" id="UP000177691">
    <property type="component" value="Unassembled WGS sequence"/>
</dbReference>
<evidence type="ECO:0000313" key="1">
    <source>
        <dbReference type="EMBL" id="OGF19667.1"/>
    </source>
</evidence>
<organism evidence="1 2">
    <name type="scientific">Candidatus Falkowbacteria bacterium RIFCSPHIGHO2_02_FULL_45_15</name>
    <dbReference type="NCBI Taxonomy" id="1797987"/>
    <lineage>
        <taxon>Bacteria</taxon>
        <taxon>Candidatus Falkowiibacteriota</taxon>
    </lineage>
</organism>
<protein>
    <submittedName>
        <fullName evidence="1">Uncharacterized protein</fullName>
    </submittedName>
</protein>
<name>A0A1F5RZ05_9BACT</name>
<reference evidence="1 2" key="1">
    <citation type="journal article" date="2016" name="Nat. Commun.">
        <title>Thousands of microbial genomes shed light on interconnected biogeochemical processes in an aquifer system.</title>
        <authorList>
            <person name="Anantharaman K."/>
            <person name="Brown C.T."/>
            <person name="Hug L.A."/>
            <person name="Sharon I."/>
            <person name="Castelle C.J."/>
            <person name="Probst A.J."/>
            <person name="Thomas B.C."/>
            <person name="Singh A."/>
            <person name="Wilkins M.J."/>
            <person name="Karaoz U."/>
            <person name="Brodie E.L."/>
            <person name="Williams K.H."/>
            <person name="Hubbard S.S."/>
            <person name="Banfield J.F."/>
        </authorList>
    </citation>
    <scope>NUCLEOTIDE SEQUENCE [LARGE SCALE GENOMIC DNA]</scope>
</reference>
<dbReference type="AlphaFoldDB" id="A0A1F5RZ05"/>